<feature type="domain" description="Beta-Casp" evidence="11">
    <location>
        <begin position="242"/>
        <end position="359"/>
    </location>
</feature>
<dbReference type="SMART" id="SM01027">
    <property type="entry name" value="Beta-Casp"/>
    <property type="match status" value="1"/>
</dbReference>
<dbReference type="EMBL" id="JH370130">
    <property type="protein sequence ID" value="ELA42832.1"/>
    <property type="molecule type" value="Genomic_DNA"/>
</dbReference>
<proteinExistence type="inferred from homology"/>
<dbReference type="InterPro" id="IPR050698">
    <property type="entry name" value="MBL"/>
</dbReference>
<dbReference type="Gene3D" id="3.40.50.10890">
    <property type="match status" value="1"/>
</dbReference>
<dbReference type="GO" id="GO:0004521">
    <property type="term" value="F:RNA endonuclease activity"/>
    <property type="evidence" value="ECO:0007669"/>
    <property type="project" value="TreeGrafter"/>
</dbReference>
<dbReference type="VEuPathDB" id="MicrosporidiaDB:VICG_00147"/>
<dbReference type="OrthoDB" id="10249535at2759"/>
<dbReference type="STRING" id="993615.L2GR78"/>
<gene>
    <name evidence="12" type="ORF">VICG_00147</name>
</gene>
<evidence type="ECO:0000259" key="10">
    <source>
        <dbReference type="SMART" id="SM00849"/>
    </source>
</evidence>
<sequence>MNVLALGAGQEIGRSCIVVNINNKTIMFDCGMHMGYSDSRKFPDFQALSKTGNFDKIVDCILISHFHLDHCGALPYFTEVLGYKGPIYMTYPTKAVLPILLEDCQKILSMKSHDSNIYSFEDIKKCMEKIVPINMNETVEVSKGFTITAYYAGHVIGAAMFYVKVGDQSVVYTGDYSTTADQHLGTAWIDTLRPDLMITESTYGSVIRDCRKAKEREFLQSIHNCIERGGKTLIPIFALGRAQEICLIVESYWERMGLEIPVYFAGGMTEKANEIYKRFINYTNESVREKILEKNVFEFSHIKPYRKGSELQGPCVIFSSPGMLHSGTSLRIFKNICSDPRNLVILPGYCVRGTLGDRVLNGSRKERIENEERAINLEVKNIAFSAHADTCGIMKIIDQCRPKSLMLVHGEKARMKVLQKNIRNEFHIPVYMPPNGVVLSISTNDTVKIYLDKHVLRKYIDPAKSSQPINLIVDIEKRDGQLWATSVDKYIIDSYSTAQVDTSDKNMTEDKVQ</sequence>
<evidence type="ECO:0000256" key="6">
    <source>
        <dbReference type="ARBA" id="ARBA00022723"/>
    </source>
</evidence>
<dbReference type="AlphaFoldDB" id="L2GR78"/>
<keyword evidence="8" id="KW-0862">Zinc</keyword>
<keyword evidence="7" id="KW-0378">Hydrolase</keyword>
<dbReference type="InterPro" id="IPR001279">
    <property type="entry name" value="Metallo-B-lactamas"/>
</dbReference>
<keyword evidence="5" id="KW-0963">Cytoplasm</keyword>
<dbReference type="GO" id="GO:0016787">
    <property type="term" value="F:hydrolase activity"/>
    <property type="evidence" value="ECO:0007669"/>
    <property type="project" value="UniProtKB-KW"/>
</dbReference>
<evidence type="ECO:0000313" key="12">
    <source>
        <dbReference type="EMBL" id="ELA42832.1"/>
    </source>
</evidence>
<dbReference type="InterPro" id="IPR041897">
    <property type="entry name" value="INTS11-like_MBL-fold"/>
</dbReference>
<evidence type="ECO:0000256" key="5">
    <source>
        <dbReference type="ARBA" id="ARBA00022490"/>
    </source>
</evidence>
<dbReference type="Pfam" id="PF07521">
    <property type="entry name" value="RMMBL"/>
    <property type="match status" value="1"/>
</dbReference>
<keyword evidence="6" id="KW-0479">Metal-binding</keyword>
<evidence type="ECO:0008006" key="14">
    <source>
        <dbReference type="Google" id="ProtNLM"/>
    </source>
</evidence>
<evidence type="ECO:0000256" key="2">
    <source>
        <dbReference type="ARBA" id="ARBA00004123"/>
    </source>
</evidence>
<evidence type="ECO:0000256" key="4">
    <source>
        <dbReference type="ARBA" id="ARBA00007093"/>
    </source>
</evidence>
<dbReference type="Gene3D" id="3.60.15.10">
    <property type="entry name" value="Ribonuclease Z/Hydroxyacylglutathione hydrolase-like"/>
    <property type="match status" value="1"/>
</dbReference>
<protein>
    <recommendedName>
        <fullName evidence="14">Integrator complex subunit 11</fullName>
    </recommendedName>
</protein>
<comment type="cofactor">
    <cofactor evidence="1">
        <name>Zn(2+)</name>
        <dbReference type="ChEBI" id="CHEBI:29105"/>
    </cofactor>
</comment>
<dbReference type="HOGENOM" id="CLU_009673_3_2_1"/>
<dbReference type="GO" id="GO:0005737">
    <property type="term" value="C:cytoplasm"/>
    <property type="evidence" value="ECO:0007669"/>
    <property type="project" value="UniProtKB-SubCell"/>
</dbReference>
<dbReference type="GeneID" id="19880865"/>
<dbReference type="OMA" id="YLDGMIW"/>
<dbReference type="GO" id="GO:0005634">
    <property type="term" value="C:nucleus"/>
    <property type="evidence" value="ECO:0007669"/>
    <property type="project" value="UniProtKB-SubCell"/>
</dbReference>
<keyword evidence="13" id="KW-1185">Reference proteome</keyword>
<evidence type="ECO:0000256" key="7">
    <source>
        <dbReference type="ARBA" id="ARBA00022801"/>
    </source>
</evidence>
<dbReference type="SUPFAM" id="SSF56281">
    <property type="entry name" value="Metallo-hydrolase/oxidoreductase"/>
    <property type="match status" value="1"/>
</dbReference>
<feature type="domain" description="Metallo-beta-lactamase" evidence="10">
    <location>
        <begin position="13"/>
        <end position="222"/>
    </location>
</feature>
<evidence type="ECO:0000256" key="8">
    <source>
        <dbReference type="ARBA" id="ARBA00022833"/>
    </source>
</evidence>
<comment type="subcellular location">
    <subcellularLocation>
        <location evidence="3">Cytoplasm</location>
    </subcellularLocation>
    <subcellularLocation>
        <location evidence="2">Nucleus</location>
    </subcellularLocation>
</comment>
<evidence type="ECO:0000256" key="1">
    <source>
        <dbReference type="ARBA" id="ARBA00001947"/>
    </source>
</evidence>
<dbReference type="Pfam" id="PF10996">
    <property type="entry name" value="Beta-Casp"/>
    <property type="match status" value="1"/>
</dbReference>
<evidence type="ECO:0000259" key="11">
    <source>
        <dbReference type="SMART" id="SM01027"/>
    </source>
</evidence>
<dbReference type="CDD" id="cd16291">
    <property type="entry name" value="INTS11-like_MBL-fold"/>
    <property type="match status" value="1"/>
</dbReference>
<dbReference type="PANTHER" id="PTHR11203:SF37">
    <property type="entry name" value="INTEGRATOR COMPLEX SUBUNIT 11"/>
    <property type="match status" value="1"/>
</dbReference>
<dbReference type="InterPro" id="IPR022712">
    <property type="entry name" value="Beta_Casp"/>
</dbReference>
<evidence type="ECO:0000256" key="9">
    <source>
        <dbReference type="ARBA" id="ARBA00023242"/>
    </source>
</evidence>
<dbReference type="SMART" id="SM00849">
    <property type="entry name" value="Lactamase_B"/>
    <property type="match status" value="1"/>
</dbReference>
<dbReference type="Proteomes" id="UP000011082">
    <property type="component" value="Unassembled WGS sequence"/>
</dbReference>
<dbReference type="InterPro" id="IPR011108">
    <property type="entry name" value="RMMBL"/>
</dbReference>
<dbReference type="Pfam" id="PF16661">
    <property type="entry name" value="Lactamase_B_6"/>
    <property type="match status" value="1"/>
</dbReference>
<dbReference type="FunFam" id="3.40.50.10890:FF:000002">
    <property type="entry name" value="Integrator complex subunit 11"/>
    <property type="match status" value="1"/>
</dbReference>
<reference evidence="13" key="1">
    <citation type="submission" date="2011-05" db="EMBL/GenBank/DDBJ databases">
        <title>The genome sequence of Vittaforma corneae strain ATCC 50505.</title>
        <authorList>
            <consortium name="The Broad Institute Genome Sequencing Platform"/>
            <person name="Cuomo C."/>
            <person name="Didier E."/>
            <person name="Bowers L."/>
            <person name="Young S.K."/>
            <person name="Zeng Q."/>
            <person name="Gargeya S."/>
            <person name="Fitzgerald M."/>
            <person name="Haas B."/>
            <person name="Abouelleil A."/>
            <person name="Alvarado L."/>
            <person name="Arachchi H.M."/>
            <person name="Berlin A."/>
            <person name="Chapman S.B."/>
            <person name="Gearin G."/>
            <person name="Goldberg J."/>
            <person name="Griggs A."/>
            <person name="Gujja S."/>
            <person name="Hansen M."/>
            <person name="Heiman D."/>
            <person name="Howarth C."/>
            <person name="Larimer J."/>
            <person name="Lui A."/>
            <person name="MacDonald P.J.P."/>
            <person name="McCowen C."/>
            <person name="Montmayeur A."/>
            <person name="Murphy C."/>
            <person name="Neiman D."/>
            <person name="Pearson M."/>
            <person name="Priest M."/>
            <person name="Roberts A."/>
            <person name="Saif S."/>
            <person name="Shea T."/>
            <person name="Sisk P."/>
            <person name="Stolte C."/>
            <person name="Sykes S."/>
            <person name="Wortman J."/>
            <person name="Nusbaum C."/>
            <person name="Birren B."/>
        </authorList>
    </citation>
    <scope>NUCLEOTIDE SEQUENCE [LARGE SCALE GENOMIC DNA]</scope>
    <source>
        <strain evidence="13">ATCC 50505</strain>
    </source>
</reference>
<name>L2GR78_VITCO</name>
<comment type="similarity">
    <text evidence="4">Belongs to the metallo-beta-lactamase superfamily. RNA-metabolizing metallo-beta-lactamase-like family. INTS11 subfamily.</text>
</comment>
<organism evidence="12 13">
    <name type="scientific">Vittaforma corneae (strain ATCC 50505)</name>
    <name type="common">Microsporidian parasite</name>
    <name type="synonym">Nosema corneum</name>
    <dbReference type="NCBI Taxonomy" id="993615"/>
    <lineage>
        <taxon>Eukaryota</taxon>
        <taxon>Fungi</taxon>
        <taxon>Fungi incertae sedis</taxon>
        <taxon>Microsporidia</taxon>
        <taxon>Nosematidae</taxon>
        <taxon>Vittaforma</taxon>
    </lineage>
</organism>
<evidence type="ECO:0000313" key="13">
    <source>
        <dbReference type="Proteomes" id="UP000011082"/>
    </source>
</evidence>
<dbReference type="GO" id="GO:0046872">
    <property type="term" value="F:metal ion binding"/>
    <property type="evidence" value="ECO:0007669"/>
    <property type="project" value="UniProtKB-KW"/>
</dbReference>
<dbReference type="RefSeq" id="XP_007603600.1">
    <property type="nucleotide sequence ID" value="XM_007603538.1"/>
</dbReference>
<dbReference type="InParanoid" id="L2GR78"/>
<keyword evidence="9" id="KW-0539">Nucleus</keyword>
<dbReference type="PANTHER" id="PTHR11203">
    <property type="entry name" value="CLEAVAGE AND POLYADENYLATION SPECIFICITY FACTOR FAMILY MEMBER"/>
    <property type="match status" value="1"/>
</dbReference>
<accession>L2GR78</accession>
<dbReference type="InterPro" id="IPR036866">
    <property type="entry name" value="RibonucZ/Hydroxyglut_hydro"/>
</dbReference>
<dbReference type="GO" id="GO:0016180">
    <property type="term" value="P:snRNA processing"/>
    <property type="evidence" value="ECO:0007669"/>
    <property type="project" value="TreeGrafter"/>
</dbReference>
<dbReference type="FunFam" id="3.60.15.10:FF:000028">
    <property type="entry name" value="Integrator complex subunit 11 isoform X3"/>
    <property type="match status" value="1"/>
</dbReference>
<evidence type="ECO:0000256" key="3">
    <source>
        <dbReference type="ARBA" id="ARBA00004496"/>
    </source>
</evidence>